<evidence type="ECO:0000256" key="1">
    <source>
        <dbReference type="ARBA" id="ARBA00004141"/>
    </source>
</evidence>
<organism evidence="6 7">
    <name type="scientific">Amycolatopsis tolypomycina</name>
    <dbReference type="NCBI Taxonomy" id="208445"/>
    <lineage>
        <taxon>Bacteria</taxon>
        <taxon>Bacillati</taxon>
        <taxon>Actinomycetota</taxon>
        <taxon>Actinomycetes</taxon>
        <taxon>Pseudonocardiales</taxon>
        <taxon>Pseudonocardiaceae</taxon>
        <taxon>Amycolatopsis</taxon>
    </lineage>
</organism>
<keyword evidence="4 5" id="KW-0472">Membrane</keyword>
<evidence type="ECO:0000256" key="3">
    <source>
        <dbReference type="ARBA" id="ARBA00022989"/>
    </source>
</evidence>
<dbReference type="Proteomes" id="UP000199622">
    <property type="component" value="Unassembled WGS sequence"/>
</dbReference>
<dbReference type="STRING" id="208445.SAMN04489727_4574"/>
<evidence type="ECO:0000256" key="5">
    <source>
        <dbReference type="SAM" id="Phobius"/>
    </source>
</evidence>
<keyword evidence="2 5" id="KW-0812">Transmembrane</keyword>
<feature type="transmembrane region" description="Helical" evidence="5">
    <location>
        <begin position="167"/>
        <end position="188"/>
    </location>
</feature>
<keyword evidence="3 5" id="KW-1133">Transmembrane helix</keyword>
<dbReference type="Pfam" id="PF07681">
    <property type="entry name" value="DoxX"/>
    <property type="match status" value="1"/>
</dbReference>
<sequence>MSIQPDEKKTAAAQVPAHRVTEPAPVPDFVAGPTVAWKSLAVLRIATGFVFLWAFLDKLFGWGYATPSKGAWLNDGSPTKGFLSGVHVGPFESMFHAWAGTWWANWLFMLGLAAIGIAVIAGIGLRLSAAAGTLMMLLMWAAEWPLALSTSTGEATRSTNPLIDYHIIYALVLIALAAAAAGNTWGLGRRWAALVGDRTWLR</sequence>
<feature type="transmembrane region" description="Helical" evidence="5">
    <location>
        <begin position="103"/>
        <end position="123"/>
    </location>
</feature>
<evidence type="ECO:0000313" key="7">
    <source>
        <dbReference type="Proteomes" id="UP000199622"/>
    </source>
</evidence>
<dbReference type="InterPro" id="IPR032808">
    <property type="entry name" value="DoxX"/>
</dbReference>
<keyword evidence="7" id="KW-1185">Reference proteome</keyword>
<feature type="transmembrane region" description="Helical" evidence="5">
    <location>
        <begin position="35"/>
        <end position="56"/>
    </location>
</feature>
<proteinExistence type="predicted"/>
<dbReference type="RefSeq" id="WP_091310626.1">
    <property type="nucleotide sequence ID" value="NZ_FNSO01000004.1"/>
</dbReference>
<reference evidence="7" key="1">
    <citation type="submission" date="2016-10" db="EMBL/GenBank/DDBJ databases">
        <authorList>
            <person name="Varghese N."/>
            <person name="Submissions S."/>
        </authorList>
    </citation>
    <scope>NUCLEOTIDE SEQUENCE [LARGE SCALE GENOMIC DNA]</scope>
    <source>
        <strain evidence="7">DSM 44544</strain>
    </source>
</reference>
<name>A0A1H4UAR2_9PSEU</name>
<dbReference type="EMBL" id="FNSO01000004">
    <property type="protein sequence ID" value="SEC65866.1"/>
    <property type="molecule type" value="Genomic_DNA"/>
</dbReference>
<evidence type="ECO:0000256" key="2">
    <source>
        <dbReference type="ARBA" id="ARBA00022692"/>
    </source>
</evidence>
<accession>A0A1H4UAR2</accession>
<evidence type="ECO:0000313" key="6">
    <source>
        <dbReference type="EMBL" id="SEC65866.1"/>
    </source>
</evidence>
<dbReference type="GO" id="GO:0016020">
    <property type="term" value="C:membrane"/>
    <property type="evidence" value="ECO:0007669"/>
    <property type="project" value="UniProtKB-SubCell"/>
</dbReference>
<dbReference type="AlphaFoldDB" id="A0A1H4UAR2"/>
<protein>
    <submittedName>
        <fullName evidence="6">Thiosulfate dehydrogenase [quinone] large subunit</fullName>
    </submittedName>
</protein>
<evidence type="ECO:0000256" key="4">
    <source>
        <dbReference type="ARBA" id="ARBA00023136"/>
    </source>
</evidence>
<comment type="subcellular location">
    <subcellularLocation>
        <location evidence="1">Membrane</location>
        <topology evidence="1">Multi-pass membrane protein</topology>
    </subcellularLocation>
</comment>
<dbReference type="OrthoDB" id="3253635at2"/>
<feature type="transmembrane region" description="Helical" evidence="5">
    <location>
        <begin position="130"/>
        <end position="147"/>
    </location>
</feature>
<gene>
    <name evidence="6" type="ORF">SAMN04489727_4574</name>
</gene>